<evidence type="ECO:0000313" key="5">
    <source>
        <dbReference type="Proteomes" id="UP001152622"/>
    </source>
</evidence>
<dbReference type="InterPro" id="IPR028036">
    <property type="entry name" value="DMAC1-like_dom"/>
</dbReference>
<feature type="domain" description="Distal membrane-arm assembly complex protein 1-like" evidence="3">
    <location>
        <begin position="25"/>
        <end position="71"/>
    </location>
</feature>
<keyword evidence="2" id="KW-0472">Membrane</keyword>
<dbReference type="AlphaFoldDB" id="A0A9Q1IQA1"/>
<keyword evidence="2" id="KW-1133">Transmembrane helix</keyword>
<accession>A0A9Q1IQA1</accession>
<dbReference type="EMBL" id="JAINUF010000010">
    <property type="protein sequence ID" value="KAJ8348164.1"/>
    <property type="molecule type" value="Genomic_DNA"/>
</dbReference>
<name>A0A9Q1IQA1_SYNKA</name>
<dbReference type="PANTHER" id="PTHR36469">
    <property type="entry name" value="DISTAL MEMBRANE-ARM ASSEMBLY COMPLEX PROTEIN 1"/>
    <property type="match status" value="1"/>
</dbReference>
<keyword evidence="5" id="KW-1185">Reference proteome</keyword>
<proteinExistence type="predicted"/>
<dbReference type="OrthoDB" id="6340866at2759"/>
<sequence>MTTSEQTSASPSAPQSPPVSRMFGDCWSCRILSGSGLLMSAGYVFLAARGMMRQGGPTTFGTVAQIAFAASLAAWGIVMIADPVGKAQRKA</sequence>
<dbReference type="InterPro" id="IPR053117">
    <property type="entry name" value="DMAC_Protein"/>
</dbReference>
<dbReference type="Proteomes" id="UP001152622">
    <property type="component" value="Chromosome 10"/>
</dbReference>
<comment type="caution">
    <text evidence="4">The sequence shown here is derived from an EMBL/GenBank/DDBJ whole genome shotgun (WGS) entry which is preliminary data.</text>
</comment>
<evidence type="ECO:0000313" key="4">
    <source>
        <dbReference type="EMBL" id="KAJ8348164.1"/>
    </source>
</evidence>
<organism evidence="4 5">
    <name type="scientific">Synaphobranchus kaupii</name>
    <name type="common">Kaup's arrowtooth eel</name>
    <dbReference type="NCBI Taxonomy" id="118154"/>
    <lineage>
        <taxon>Eukaryota</taxon>
        <taxon>Metazoa</taxon>
        <taxon>Chordata</taxon>
        <taxon>Craniata</taxon>
        <taxon>Vertebrata</taxon>
        <taxon>Euteleostomi</taxon>
        <taxon>Actinopterygii</taxon>
        <taxon>Neopterygii</taxon>
        <taxon>Teleostei</taxon>
        <taxon>Anguilliformes</taxon>
        <taxon>Synaphobranchidae</taxon>
        <taxon>Synaphobranchus</taxon>
    </lineage>
</organism>
<feature type="transmembrane region" description="Helical" evidence="2">
    <location>
        <begin position="31"/>
        <end position="48"/>
    </location>
</feature>
<keyword evidence="2" id="KW-0812">Transmembrane</keyword>
<evidence type="ECO:0000256" key="1">
    <source>
        <dbReference type="SAM" id="MobiDB-lite"/>
    </source>
</evidence>
<feature type="transmembrane region" description="Helical" evidence="2">
    <location>
        <begin position="60"/>
        <end position="81"/>
    </location>
</feature>
<dbReference type="PANTHER" id="PTHR36469:SF1">
    <property type="entry name" value="DISTAL MEMBRANE-ARM ASSEMBLY COMPLEX PROTEIN 1"/>
    <property type="match status" value="1"/>
</dbReference>
<protein>
    <recommendedName>
        <fullName evidence="3">Distal membrane-arm assembly complex protein 1-like domain-containing protein</fullName>
    </recommendedName>
</protein>
<evidence type="ECO:0000256" key="2">
    <source>
        <dbReference type="SAM" id="Phobius"/>
    </source>
</evidence>
<feature type="region of interest" description="Disordered" evidence="1">
    <location>
        <begin position="1"/>
        <end position="20"/>
    </location>
</feature>
<dbReference type="Pfam" id="PF15055">
    <property type="entry name" value="DMAC1_Dmo2"/>
    <property type="match status" value="1"/>
</dbReference>
<reference evidence="4" key="1">
    <citation type="journal article" date="2023" name="Science">
        <title>Genome structures resolve the early diversification of teleost fishes.</title>
        <authorList>
            <person name="Parey E."/>
            <person name="Louis A."/>
            <person name="Montfort J."/>
            <person name="Bouchez O."/>
            <person name="Roques C."/>
            <person name="Iampietro C."/>
            <person name="Lluch J."/>
            <person name="Castinel A."/>
            <person name="Donnadieu C."/>
            <person name="Desvignes T."/>
            <person name="Floi Bucao C."/>
            <person name="Jouanno E."/>
            <person name="Wen M."/>
            <person name="Mejri S."/>
            <person name="Dirks R."/>
            <person name="Jansen H."/>
            <person name="Henkel C."/>
            <person name="Chen W.J."/>
            <person name="Zahm M."/>
            <person name="Cabau C."/>
            <person name="Klopp C."/>
            <person name="Thompson A.W."/>
            <person name="Robinson-Rechavi M."/>
            <person name="Braasch I."/>
            <person name="Lecointre G."/>
            <person name="Bobe J."/>
            <person name="Postlethwait J.H."/>
            <person name="Berthelot C."/>
            <person name="Roest Crollius H."/>
            <person name="Guiguen Y."/>
        </authorList>
    </citation>
    <scope>NUCLEOTIDE SEQUENCE</scope>
    <source>
        <strain evidence="4">WJC10195</strain>
    </source>
</reference>
<feature type="compositionally biased region" description="Low complexity" evidence="1">
    <location>
        <begin position="1"/>
        <end position="13"/>
    </location>
</feature>
<evidence type="ECO:0000259" key="3">
    <source>
        <dbReference type="Pfam" id="PF15055"/>
    </source>
</evidence>
<gene>
    <name evidence="4" type="ORF">SKAU_G00267530</name>
</gene>